<evidence type="ECO:0000256" key="3">
    <source>
        <dbReference type="ARBA" id="ARBA00022737"/>
    </source>
</evidence>
<feature type="compositionally biased region" description="Polar residues" evidence="4">
    <location>
        <begin position="39"/>
        <end position="49"/>
    </location>
</feature>
<accession>A0A7S4ASL0</accession>
<evidence type="ECO:0000256" key="2">
    <source>
        <dbReference type="ARBA" id="ARBA00022614"/>
    </source>
</evidence>
<feature type="compositionally biased region" description="Basic and acidic residues" evidence="4">
    <location>
        <begin position="29"/>
        <end position="38"/>
    </location>
</feature>
<sequence length="444" mass="49393">MMRRMSERLSFGGRQPSPKVSTGVMSLAKHRDNERDQDNPNYNKNLQSYESDEGSLEIEEDGAYVYAKNDGDSVNSGITVETMQTLDNENTKPLSEAEHRRNSSSQVFVGAKSPTLDLKRAINDVTKTSIYAKNVDVTKKVASKFLQLVRGDNRSWEAIAVDILRRKQRWDSIVLDSCLSNNTVSKKGDDGGNDKDDENTSLGTNDCGAIKIIDLVLSGIINVDNCTHLHLTSLQWSSSTSFALQSIMFSRNLRKLQLDLINLSKHVPALVAGLSQNKSLTCLIASRCGLNDDHLGALLGHHLPPSLEEVRIFGNKCRNKGLASLASMLEIKKKTKKRQKRRCNLKILDLSFQHIDLDEEFDIKGFAKALGGNKTLKVLDLDNDSLNDGHLTHIVDALCRNNTLEELRMNHNKITGEGVAMLGARYGDMKGLKKISMYSNLFDD</sequence>
<keyword evidence="1" id="KW-0343">GTPase activation</keyword>
<feature type="region of interest" description="Disordered" evidence="4">
    <location>
        <begin position="1"/>
        <end position="55"/>
    </location>
</feature>
<keyword evidence="3" id="KW-0677">Repeat</keyword>
<dbReference type="SUPFAM" id="SSF52047">
    <property type="entry name" value="RNI-like"/>
    <property type="match status" value="1"/>
</dbReference>
<evidence type="ECO:0000313" key="5">
    <source>
        <dbReference type="EMBL" id="CAE0725671.1"/>
    </source>
</evidence>
<dbReference type="GO" id="GO:0006913">
    <property type="term" value="P:nucleocytoplasmic transport"/>
    <property type="evidence" value="ECO:0007669"/>
    <property type="project" value="TreeGrafter"/>
</dbReference>
<evidence type="ECO:0000256" key="4">
    <source>
        <dbReference type="SAM" id="MobiDB-lite"/>
    </source>
</evidence>
<dbReference type="InterPro" id="IPR027038">
    <property type="entry name" value="RanGap"/>
</dbReference>
<dbReference type="GO" id="GO:0005634">
    <property type="term" value="C:nucleus"/>
    <property type="evidence" value="ECO:0007669"/>
    <property type="project" value="TreeGrafter"/>
</dbReference>
<reference evidence="5" key="1">
    <citation type="submission" date="2021-01" db="EMBL/GenBank/DDBJ databases">
        <authorList>
            <person name="Corre E."/>
            <person name="Pelletier E."/>
            <person name="Niang G."/>
            <person name="Scheremetjew M."/>
            <person name="Finn R."/>
            <person name="Kale V."/>
            <person name="Holt S."/>
            <person name="Cochrane G."/>
            <person name="Meng A."/>
            <person name="Brown T."/>
            <person name="Cohen L."/>
        </authorList>
    </citation>
    <scope>NUCLEOTIDE SEQUENCE</scope>
    <source>
        <strain evidence="5">10249 10 AB</strain>
    </source>
</reference>
<dbReference type="PANTHER" id="PTHR24113">
    <property type="entry name" value="RAN GTPASE-ACTIVATING PROTEIN 1"/>
    <property type="match status" value="1"/>
</dbReference>
<dbReference type="GO" id="GO:0048471">
    <property type="term" value="C:perinuclear region of cytoplasm"/>
    <property type="evidence" value="ECO:0007669"/>
    <property type="project" value="TreeGrafter"/>
</dbReference>
<dbReference type="Pfam" id="PF13516">
    <property type="entry name" value="LRR_6"/>
    <property type="match status" value="1"/>
</dbReference>
<dbReference type="GO" id="GO:0005829">
    <property type="term" value="C:cytosol"/>
    <property type="evidence" value="ECO:0007669"/>
    <property type="project" value="TreeGrafter"/>
</dbReference>
<keyword evidence="2" id="KW-0433">Leucine-rich repeat</keyword>
<dbReference type="GO" id="GO:0031267">
    <property type="term" value="F:small GTPase binding"/>
    <property type="evidence" value="ECO:0007669"/>
    <property type="project" value="TreeGrafter"/>
</dbReference>
<protein>
    <submittedName>
        <fullName evidence="5">Uncharacterized protein</fullName>
    </submittedName>
</protein>
<dbReference type="PANTHER" id="PTHR24113:SF12">
    <property type="entry name" value="RAN GTPASE-ACTIVATING PROTEIN 1"/>
    <property type="match status" value="1"/>
</dbReference>
<dbReference type="AlphaFoldDB" id="A0A7S4ASL0"/>
<dbReference type="GO" id="GO:0005096">
    <property type="term" value="F:GTPase activator activity"/>
    <property type="evidence" value="ECO:0007669"/>
    <property type="project" value="UniProtKB-KW"/>
</dbReference>
<organism evidence="5">
    <name type="scientific">Pseudo-nitzschia australis</name>
    <dbReference type="NCBI Taxonomy" id="44445"/>
    <lineage>
        <taxon>Eukaryota</taxon>
        <taxon>Sar</taxon>
        <taxon>Stramenopiles</taxon>
        <taxon>Ochrophyta</taxon>
        <taxon>Bacillariophyta</taxon>
        <taxon>Bacillariophyceae</taxon>
        <taxon>Bacillariophycidae</taxon>
        <taxon>Bacillariales</taxon>
        <taxon>Bacillariaceae</taxon>
        <taxon>Pseudo-nitzschia</taxon>
    </lineage>
</organism>
<dbReference type="InterPro" id="IPR032675">
    <property type="entry name" value="LRR_dom_sf"/>
</dbReference>
<dbReference type="InterPro" id="IPR001611">
    <property type="entry name" value="Leu-rich_rpt"/>
</dbReference>
<gene>
    <name evidence="5" type="ORF">PAUS00366_LOCUS18428</name>
</gene>
<dbReference type="EMBL" id="HBIX01027164">
    <property type="protein sequence ID" value="CAE0725671.1"/>
    <property type="molecule type" value="Transcribed_RNA"/>
</dbReference>
<proteinExistence type="predicted"/>
<evidence type="ECO:0000256" key="1">
    <source>
        <dbReference type="ARBA" id="ARBA00022468"/>
    </source>
</evidence>
<dbReference type="Gene3D" id="3.80.10.10">
    <property type="entry name" value="Ribonuclease Inhibitor"/>
    <property type="match status" value="1"/>
</dbReference>
<feature type="region of interest" description="Disordered" evidence="4">
    <location>
        <begin position="88"/>
        <end position="107"/>
    </location>
</feature>
<name>A0A7S4ASL0_9STRA</name>